<evidence type="ECO:0000256" key="1">
    <source>
        <dbReference type="SAM" id="MobiDB-lite"/>
    </source>
</evidence>
<name>A0A9P8Q509_WICPI</name>
<feature type="compositionally biased region" description="Low complexity" evidence="1">
    <location>
        <begin position="82"/>
        <end position="92"/>
    </location>
</feature>
<evidence type="ECO:0000313" key="2">
    <source>
        <dbReference type="EMBL" id="KAH3684392.1"/>
    </source>
</evidence>
<dbReference type="Proteomes" id="UP000774326">
    <property type="component" value="Unassembled WGS sequence"/>
</dbReference>
<gene>
    <name evidence="2" type="ORF">WICPIJ_004632</name>
</gene>
<reference evidence="2" key="2">
    <citation type="submission" date="2021-01" db="EMBL/GenBank/DDBJ databases">
        <authorList>
            <person name="Schikora-Tamarit M.A."/>
        </authorList>
    </citation>
    <scope>NUCLEOTIDE SEQUENCE</scope>
    <source>
        <strain evidence="2">CBS2887</strain>
    </source>
</reference>
<evidence type="ECO:0000313" key="3">
    <source>
        <dbReference type="Proteomes" id="UP000774326"/>
    </source>
</evidence>
<reference evidence="2" key="1">
    <citation type="journal article" date="2021" name="Open Biol.">
        <title>Shared evolutionary footprints suggest mitochondrial oxidative damage underlies multiple complex I losses in fungi.</title>
        <authorList>
            <person name="Schikora-Tamarit M.A."/>
            <person name="Marcet-Houben M."/>
            <person name="Nosek J."/>
            <person name="Gabaldon T."/>
        </authorList>
    </citation>
    <scope>NUCLEOTIDE SEQUENCE</scope>
    <source>
        <strain evidence="2">CBS2887</strain>
    </source>
</reference>
<comment type="caution">
    <text evidence="2">The sequence shown here is derived from an EMBL/GenBank/DDBJ whole genome shotgun (WGS) entry which is preliminary data.</text>
</comment>
<keyword evidence="3" id="KW-1185">Reference proteome</keyword>
<organism evidence="2 3">
    <name type="scientific">Wickerhamomyces pijperi</name>
    <name type="common">Yeast</name>
    <name type="synonym">Pichia pijperi</name>
    <dbReference type="NCBI Taxonomy" id="599730"/>
    <lineage>
        <taxon>Eukaryota</taxon>
        <taxon>Fungi</taxon>
        <taxon>Dikarya</taxon>
        <taxon>Ascomycota</taxon>
        <taxon>Saccharomycotina</taxon>
        <taxon>Saccharomycetes</taxon>
        <taxon>Phaffomycetales</taxon>
        <taxon>Wickerhamomycetaceae</taxon>
        <taxon>Wickerhamomyces</taxon>
    </lineage>
</organism>
<feature type="non-terminal residue" evidence="2">
    <location>
        <position position="138"/>
    </location>
</feature>
<protein>
    <submittedName>
        <fullName evidence="2">Uncharacterized protein</fullName>
    </submittedName>
</protein>
<feature type="region of interest" description="Disordered" evidence="1">
    <location>
        <begin position="64"/>
        <end position="138"/>
    </location>
</feature>
<dbReference type="Gene3D" id="1.10.287.2900">
    <property type="match status" value="1"/>
</dbReference>
<dbReference type="AlphaFoldDB" id="A0A9P8Q509"/>
<proteinExistence type="predicted"/>
<dbReference type="OrthoDB" id="5599177at2759"/>
<accession>A0A9P8Q509</accession>
<sequence>MQRSISTSLLRLSKTSFAQTSKRALSTTTRATKSNAKWIAPASIISVGLATYLLSSSPLALDTKAKETTTTTKPAKAEKTEVTSTEEQQEQTATKDTKTTTTTVTATEGEEQEPVQQSAYNPETGEINWDCPCLGGMA</sequence>
<dbReference type="EMBL" id="JAEUBG010002541">
    <property type="protein sequence ID" value="KAH3684392.1"/>
    <property type="molecule type" value="Genomic_DNA"/>
</dbReference>